<dbReference type="PROSITE" id="PS51898">
    <property type="entry name" value="TYR_RECOMBINASE"/>
    <property type="match status" value="1"/>
</dbReference>
<keyword evidence="3" id="KW-0238">DNA-binding</keyword>
<dbReference type="SUPFAM" id="SSF56349">
    <property type="entry name" value="DNA breaking-rejoining enzymes"/>
    <property type="match status" value="1"/>
</dbReference>
<dbReference type="Gene3D" id="1.10.150.130">
    <property type="match status" value="1"/>
</dbReference>
<dbReference type="Pfam" id="PF00589">
    <property type="entry name" value="Phage_integrase"/>
    <property type="match status" value="1"/>
</dbReference>
<evidence type="ECO:0000313" key="6">
    <source>
        <dbReference type="EMBL" id="MSB20748.1"/>
    </source>
</evidence>
<feature type="domain" description="Tyr recombinase" evidence="5">
    <location>
        <begin position="166"/>
        <end position="334"/>
    </location>
</feature>
<dbReference type="InterPro" id="IPR050808">
    <property type="entry name" value="Phage_Integrase"/>
</dbReference>
<evidence type="ECO:0000256" key="1">
    <source>
        <dbReference type="ARBA" id="ARBA00008857"/>
    </source>
</evidence>
<dbReference type="InterPro" id="IPR011010">
    <property type="entry name" value="DNA_brk_join_enz"/>
</dbReference>
<evidence type="ECO:0000256" key="3">
    <source>
        <dbReference type="ARBA" id="ARBA00023125"/>
    </source>
</evidence>
<dbReference type="InterPro" id="IPR013762">
    <property type="entry name" value="Integrase-like_cat_sf"/>
</dbReference>
<evidence type="ECO:0000256" key="2">
    <source>
        <dbReference type="ARBA" id="ARBA00022908"/>
    </source>
</evidence>
<accession>A0A6I2R264</accession>
<keyword evidence="4" id="KW-0233">DNA recombination</keyword>
<dbReference type="AlphaFoldDB" id="A0A6I2R264"/>
<dbReference type="GO" id="GO:0006310">
    <property type="term" value="P:DNA recombination"/>
    <property type="evidence" value="ECO:0007669"/>
    <property type="project" value="UniProtKB-KW"/>
</dbReference>
<dbReference type="PANTHER" id="PTHR30629">
    <property type="entry name" value="PROPHAGE INTEGRASE"/>
    <property type="match status" value="1"/>
</dbReference>
<evidence type="ECO:0000256" key="4">
    <source>
        <dbReference type="ARBA" id="ARBA00023172"/>
    </source>
</evidence>
<dbReference type="Proteomes" id="UP000434475">
    <property type="component" value="Unassembled WGS sequence"/>
</dbReference>
<proteinExistence type="inferred from homology"/>
<sequence>MRNPNGYGTVAKLSGNRRRPFIVKKVIGWNNKGHPIYDIVGYTETREAGNLLLAEYNRDPWDVDRAKITMKELFELWKEKKAPKLGESNRSSLCSAFKHCSALWEKPYKQIRSYQMQETIDGCGKGYSTQAAIKNLWGHLDRFALEMDIITRCYSDLLTSDPIPPTTRLPFSKEEIKKVWEHQKEPWVDTVLILLYSGWRISELLNLKPEDINLQAGTMKGGTKTKAGKDRVVPIHSKIRPLVESRLAEGGPRLISYNGRVCSQTQYRVFWADIMKALKMNHTPHECRHTFETQLDSAGANRKCIDLLMGHVSKDTGNRVYNHKTLDELKSTVELIQ</sequence>
<name>A0A6I2R264_FLAPL</name>
<comment type="caution">
    <text evidence="6">The sequence shown here is derived from an EMBL/GenBank/DDBJ whole genome shotgun (WGS) entry which is preliminary data.</text>
</comment>
<dbReference type="GO" id="GO:0003677">
    <property type="term" value="F:DNA binding"/>
    <property type="evidence" value="ECO:0007669"/>
    <property type="project" value="UniProtKB-KW"/>
</dbReference>
<keyword evidence="2" id="KW-0229">DNA integration</keyword>
<dbReference type="PANTHER" id="PTHR30629:SF2">
    <property type="entry name" value="PROPHAGE INTEGRASE INTS-RELATED"/>
    <property type="match status" value="1"/>
</dbReference>
<dbReference type="InterPro" id="IPR010998">
    <property type="entry name" value="Integrase_recombinase_N"/>
</dbReference>
<protein>
    <submittedName>
        <fullName evidence="6">Tyrosine-type recombinase/integrase</fullName>
    </submittedName>
</protein>
<comment type="similarity">
    <text evidence="1">Belongs to the 'phage' integrase family.</text>
</comment>
<gene>
    <name evidence="6" type="ORF">GKE97_14655</name>
</gene>
<evidence type="ECO:0000259" key="5">
    <source>
        <dbReference type="PROSITE" id="PS51898"/>
    </source>
</evidence>
<organism evidence="6 7">
    <name type="scientific">Flavonifractor plautii</name>
    <name type="common">Fusobacterium plautii</name>
    <dbReference type="NCBI Taxonomy" id="292800"/>
    <lineage>
        <taxon>Bacteria</taxon>
        <taxon>Bacillati</taxon>
        <taxon>Bacillota</taxon>
        <taxon>Clostridia</taxon>
        <taxon>Eubacteriales</taxon>
        <taxon>Oscillospiraceae</taxon>
        <taxon>Flavonifractor</taxon>
    </lineage>
</organism>
<reference evidence="6 7" key="1">
    <citation type="journal article" date="2019" name="Nat. Med.">
        <title>A library of human gut bacterial isolates paired with longitudinal multiomics data enables mechanistic microbiome research.</title>
        <authorList>
            <person name="Poyet M."/>
            <person name="Groussin M."/>
            <person name="Gibbons S.M."/>
            <person name="Avila-Pacheco J."/>
            <person name="Jiang X."/>
            <person name="Kearney S.M."/>
            <person name="Perrotta A.R."/>
            <person name="Berdy B."/>
            <person name="Zhao S."/>
            <person name="Lieberman T.D."/>
            <person name="Swanson P.K."/>
            <person name="Smith M."/>
            <person name="Roesemann S."/>
            <person name="Alexander J.E."/>
            <person name="Rich S.A."/>
            <person name="Livny J."/>
            <person name="Vlamakis H."/>
            <person name="Clish C."/>
            <person name="Bullock K."/>
            <person name="Deik A."/>
            <person name="Scott J."/>
            <person name="Pierce K.A."/>
            <person name="Xavier R.J."/>
            <person name="Alm E.J."/>
        </authorList>
    </citation>
    <scope>NUCLEOTIDE SEQUENCE [LARGE SCALE GENOMIC DNA]</scope>
    <source>
        <strain evidence="6 7">BIOML-A2</strain>
    </source>
</reference>
<dbReference type="InterPro" id="IPR002104">
    <property type="entry name" value="Integrase_catalytic"/>
</dbReference>
<dbReference type="Gene3D" id="1.10.443.10">
    <property type="entry name" value="Intergrase catalytic core"/>
    <property type="match status" value="1"/>
</dbReference>
<dbReference type="GO" id="GO:0015074">
    <property type="term" value="P:DNA integration"/>
    <property type="evidence" value="ECO:0007669"/>
    <property type="project" value="UniProtKB-KW"/>
</dbReference>
<evidence type="ECO:0000313" key="7">
    <source>
        <dbReference type="Proteomes" id="UP000434475"/>
    </source>
</evidence>
<dbReference type="EMBL" id="WKPR01000015">
    <property type="protein sequence ID" value="MSB20748.1"/>
    <property type="molecule type" value="Genomic_DNA"/>
</dbReference>